<protein>
    <recommendedName>
        <fullName evidence="3">C2H2-type domain-containing protein</fullName>
    </recommendedName>
</protein>
<keyword evidence="2" id="KW-0812">Transmembrane</keyword>
<proteinExistence type="predicted"/>
<dbReference type="Proteomes" id="UP000583944">
    <property type="component" value="Unassembled WGS sequence"/>
</dbReference>
<name>A0A7J6XJN3_TRYCR</name>
<keyword evidence="2" id="KW-0472">Membrane</keyword>
<dbReference type="VEuPathDB" id="TriTrypDB:BCY84_07898"/>
<evidence type="ECO:0000259" key="3">
    <source>
        <dbReference type="PROSITE" id="PS00028"/>
    </source>
</evidence>
<dbReference type="PROSITE" id="PS00028">
    <property type="entry name" value="ZINC_FINGER_C2H2_1"/>
    <property type="match status" value="1"/>
</dbReference>
<evidence type="ECO:0000256" key="1">
    <source>
        <dbReference type="SAM" id="MobiDB-lite"/>
    </source>
</evidence>
<feature type="compositionally biased region" description="Low complexity" evidence="1">
    <location>
        <begin position="32"/>
        <end position="43"/>
    </location>
</feature>
<comment type="caution">
    <text evidence="4">The sequence shown here is derived from an EMBL/GenBank/DDBJ whole genome shotgun (WGS) entry which is preliminary data.</text>
</comment>
<accession>A0A7J6XJN3</accession>
<feature type="compositionally biased region" description="Basic residues" evidence="1">
    <location>
        <begin position="44"/>
        <end position="56"/>
    </location>
</feature>
<keyword evidence="2" id="KW-1133">Transmembrane helix</keyword>
<reference evidence="4 5" key="1">
    <citation type="journal article" date="2019" name="Genome Biol. Evol.">
        <title>Nanopore Sequencing Significantly Improves Genome Assembly of the Protozoan Parasite Trypanosoma cruzi.</title>
        <authorList>
            <person name="Diaz-Viraque F."/>
            <person name="Pita S."/>
            <person name="Greif G."/>
            <person name="de Souza R.C.M."/>
            <person name="Iraola G."/>
            <person name="Robello C."/>
        </authorList>
    </citation>
    <scope>NUCLEOTIDE SEQUENCE [LARGE SCALE GENOMIC DNA]</scope>
    <source>
        <strain evidence="4 5">Berenice</strain>
    </source>
</reference>
<feature type="transmembrane region" description="Helical" evidence="2">
    <location>
        <begin position="206"/>
        <end position="227"/>
    </location>
</feature>
<dbReference type="VEuPathDB" id="TriTrypDB:ECC02_012702"/>
<evidence type="ECO:0000313" key="4">
    <source>
        <dbReference type="EMBL" id="KAF5214682.1"/>
    </source>
</evidence>
<feature type="compositionally biased region" description="Polar residues" evidence="1">
    <location>
        <begin position="11"/>
        <end position="29"/>
    </location>
</feature>
<dbReference type="AlphaFoldDB" id="A0A7J6XJN3"/>
<organism evidence="4 5">
    <name type="scientific">Trypanosoma cruzi</name>
    <dbReference type="NCBI Taxonomy" id="5693"/>
    <lineage>
        <taxon>Eukaryota</taxon>
        <taxon>Discoba</taxon>
        <taxon>Euglenozoa</taxon>
        <taxon>Kinetoplastea</taxon>
        <taxon>Metakinetoplastina</taxon>
        <taxon>Trypanosomatida</taxon>
        <taxon>Trypanosomatidae</taxon>
        <taxon>Trypanosoma</taxon>
        <taxon>Schizotrypanum</taxon>
    </lineage>
</organism>
<feature type="region of interest" description="Disordered" evidence="1">
    <location>
        <begin position="1"/>
        <end position="56"/>
    </location>
</feature>
<feature type="domain" description="C2H2-type" evidence="3">
    <location>
        <begin position="154"/>
        <end position="177"/>
    </location>
</feature>
<feature type="transmembrane region" description="Helical" evidence="2">
    <location>
        <begin position="182"/>
        <end position="199"/>
    </location>
</feature>
<dbReference type="InterPro" id="IPR013087">
    <property type="entry name" value="Znf_C2H2_type"/>
</dbReference>
<sequence>MKRTIRHRQTARQGQKVTRVQLQGKQVRTPNLLPRQPRPLQQRHQPRRPRPPLRQRHQVLQLQRRQIRRPPAHRQVFAKSTAASAALRGCVPRCCLPHPRWRTPLWAEEVCAGCACQHSKPRGHVYVYCGPMYKVRVIMIIVFFALLASAALLCAPRCGSLYPSRRTHRGHTRMHAHWSPGWFFLFFKFLFLVAFKLLVCRAVCEFCNCTDSICFVVCALLLLLLSLCGDCG</sequence>
<gene>
    <name evidence="4" type="ORF">ECC02_012702</name>
</gene>
<dbReference type="EMBL" id="JABDHM010000448">
    <property type="protein sequence ID" value="KAF5214682.1"/>
    <property type="molecule type" value="Genomic_DNA"/>
</dbReference>
<feature type="transmembrane region" description="Helical" evidence="2">
    <location>
        <begin position="137"/>
        <end position="162"/>
    </location>
</feature>
<feature type="compositionally biased region" description="Basic residues" evidence="1">
    <location>
        <begin position="1"/>
        <end position="10"/>
    </location>
</feature>
<evidence type="ECO:0000313" key="5">
    <source>
        <dbReference type="Proteomes" id="UP000583944"/>
    </source>
</evidence>
<evidence type="ECO:0000256" key="2">
    <source>
        <dbReference type="SAM" id="Phobius"/>
    </source>
</evidence>